<sequence>GAPYRDATPVASAQAFLALAEAEISALGLDTCGDEIGRAMVRAAAARRMVYCAADNSSSSEEVAAGDPGAAERLAAAAVRTAHIECMPMRGIGPPRAEGVDPTLGATPPWWPITSTVCVSRNLRPVARINQRNFLARCGVTPLGERLRLAAAETFVGRAIVAEDGERCARVLPHTVMFVQRMDQWNPFHVAEDLITTFLSMLVAGEAVPELRHHRIQMAFLDNFGLDSNRFDGVWERVGALPPRRTRHEPFDDGVCLNAAIHGMYGRTSLLSASGTTKTYACASAVTWAAALYYRHLFGLSPPTTTPRPNINILYVSRARLRRHFNDDVGAWQEYRELSNESEMLVRWRAGLHEMCGDTCEFVDANVHPEVWAQNRTEGKRQIRFATIDPVGYSLETQIQLAGHATLLVGQHGGALGLSLFMPPGRGAVLEFTVPMVKGNQHFQHMAVQLGHMHQQRVIHSKIDVERAWSDLREVVEDI</sequence>
<dbReference type="AlphaFoldDB" id="A0A0J0XE85"/>
<dbReference type="Proteomes" id="UP000053611">
    <property type="component" value="Unassembled WGS sequence"/>
</dbReference>
<dbReference type="GeneID" id="28980642"/>
<name>A0A0J0XE85_9TREE</name>
<dbReference type="GO" id="GO:0016757">
    <property type="term" value="F:glycosyltransferase activity"/>
    <property type="evidence" value="ECO:0007669"/>
    <property type="project" value="InterPro"/>
</dbReference>
<evidence type="ECO:0000313" key="2">
    <source>
        <dbReference type="EMBL" id="KLT39358.1"/>
    </source>
</evidence>
<protein>
    <recommendedName>
        <fullName evidence="1">Glycosyltransferase 61 catalytic domain-containing protein</fullName>
    </recommendedName>
</protein>
<accession>A0A0J0XE85</accession>
<dbReference type="InterPro" id="IPR049625">
    <property type="entry name" value="Glyco_transf_61_cat"/>
</dbReference>
<reference evidence="2 3" key="1">
    <citation type="submission" date="2015-03" db="EMBL/GenBank/DDBJ databases">
        <title>Genomics and transcriptomics of the oil-accumulating basidiomycete yeast T. oleaginosus allow insights into substrate utilization and the diverse evolutionary trajectories of mating systems in fungi.</title>
        <authorList>
            <consortium name="DOE Joint Genome Institute"/>
            <person name="Kourist R."/>
            <person name="Kracht O."/>
            <person name="Bracharz F."/>
            <person name="Lipzen A."/>
            <person name="Nolan M."/>
            <person name="Ohm R."/>
            <person name="Grigoriev I."/>
            <person name="Sun S."/>
            <person name="Heitman J."/>
            <person name="Bruck T."/>
            <person name="Nowrousian M."/>
        </authorList>
    </citation>
    <scope>NUCLEOTIDE SEQUENCE [LARGE SCALE GENOMIC DNA]</scope>
    <source>
        <strain evidence="2 3">IBC0246</strain>
    </source>
</reference>
<dbReference type="Pfam" id="PF04577">
    <property type="entry name" value="Glyco_transf_61"/>
    <property type="match status" value="1"/>
</dbReference>
<feature type="non-terminal residue" evidence="2">
    <location>
        <position position="1"/>
    </location>
</feature>
<keyword evidence="3" id="KW-1185">Reference proteome</keyword>
<feature type="non-terminal residue" evidence="2">
    <location>
        <position position="479"/>
    </location>
</feature>
<evidence type="ECO:0000313" key="3">
    <source>
        <dbReference type="Proteomes" id="UP000053611"/>
    </source>
</evidence>
<dbReference type="EMBL" id="KQ087261">
    <property type="protein sequence ID" value="KLT39358.1"/>
    <property type="molecule type" value="Genomic_DNA"/>
</dbReference>
<organism evidence="2 3">
    <name type="scientific">Cutaneotrichosporon oleaginosum</name>
    <dbReference type="NCBI Taxonomy" id="879819"/>
    <lineage>
        <taxon>Eukaryota</taxon>
        <taxon>Fungi</taxon>
        <taxon>Dikarya</taxon>
        <taxon>Basidiomycota</taxon>
        <taxon>Agaricomycotina</taxon>
        <taxon>Tremellomycetes</taxon>
        <taxon>Trichosporonales</taxon>
        <taxon>Trichosporonaceae</taxon>
        <taxon>Cutaneotrichosporon</taxon>
    </lineage>
</organism>
<feature type="domain" description="Glycosyltransferase 61 catalytic" evidence="1">
    <location>
        <begin position="334"/>
        <end position="428"/>
    </location>
</feature>
<proteinExistence type="predicted"/>
<evidence type="ECO:0000259" key="1">
    <source>
        <dbReference type="Pfam" id="PF04577"/>
    </source>
</evidence>
<gene>
    <name evidence="2" type="ORF">CC85DRAFT_230193</name>
</gene>
<dbReference type="OrthoDB" id="546212at2759"/>